<reference evidence="4 5" key="1">
    <citation type="journal article" date="2015" name="Genome Announc.">
        <title>Genome Assemblies of Three Soil-Associated Devosia species: D. insulae, D. limi, and D. soli.</title>
        <authorList>
            <person name="Hassan Y.I."/>
            <person name="Lepp D."/>
            <person name="Zhou T."/>
        </authorList>
    </citation>
    <scope>NUCLEOTIDE SEQUENCE [LARGE SCALE GENOMIC DNA]</scope>
    <source>
        <strain evidence="4 5">DS-56</strain>
    </source>
</reference>
<dbReference type="GO" id="GO:0016747">
    <property type="term" value="F:acyltransferase activity, transferring groups other than amino-acyl groups"/>
    <property type="evidence" value="ECO:0007669"/>
    <property type="project" value="InterPro"/>
</dbReference>
<dbReference type="Proteomes" id="UP000095463">
    <property type="component" value="Unassembled WGS sequence"/>
</dbReference>
<dbReference type="AlphaFoldDB" id="A0A1E5XJ21"/>
<dbReference type="SUPFAM" id="SSF55729">
    <property type="entry name" value="Acyl-CoA N-acyltransferases (Nat)"/>
    <property type="match status" value="1"/>
</dbReference>
<dbReference type="InterPro" id="IPR000182">
    <property type="entry name" value="GNAT_dom"/>
</dbReference>
<name>A0A1E5XJ21_9HYPH</name>
<keyword evidence="2" id="KW-0012">Acyltransferase</keyword>
<dbReference type="RefSeq" id="WP_069912074.1">
    <property type="nucleotide sequence ID" value="NZ_LAJE02000363.1"/>
</dbReference>
<evidence type="ECO:0000313" key="4">
    <source>
        <dbReference type="EMBL" id="OEO28590.1"/>
    </source>
</evidence>
<dbReference type="InterPro" id="IPR016181">
    <property type="entry name" value="Acyl_CoA_acyltransferase"/>
</dbReference>
<organism evidence="4 5">
    <name type="scientific">Devosia insulae DS-56</name>
    <dbReference type="NCBI Taxonomy" id="1116389"/>
    <lineage>
        <taxon>Bacteria</taxon>
        <taxon>Pseudomonadati</taxon>
        <taxon>Pseudomonadota</taxon>
        <taxon>Alphaproteobacteria</taxon>
        <taxon>Hyphomicrobiales</taxon>
        <taxon>Devosiaceae</taxon>
        <taxon>Devosia</taxon>
    </lineage>
</organism>
<protein>
    <submittedName>
        <fullName evidence="4">GNAT family N-acetyltransferase</fullName>
    </submittedName>
</protein>
<dbReference type="EMBL" id="LAJE02000363">
    <property type="protein sequence ID" value="OEO28590.1"/>
    <property type="molecule type" value="Genomic_DNA"/>
</dbReference>
<dbReference type="InterPro" id="IPR050832">
    <property type="entry name" value="Bact_Acetyltransf"/>
</dbReference>
<keyword evidence="1" id="KW-0808">Transferase</keyword>
<dbReference type="Gene3D" id="3.40.630.30">
    <property type="match status" value="1"/>
</dbReference>
<keyword evidence="5" id="KW-1185">Reference proteome</keyword>
<evidence type="ECO:0000256" key="1">
    <source>
        <dbReference type="ARBA" id="ARBA00022679"/>
    </source>
</evidence>
<dbReference type="OrthoDB" id="9803233at2"/>
<comment type="caution">
    <text evidence="4">The sequence shown here is derived from an EMBL/GenBank/DDBJ whole genome shotgun (WGS) entry which is preliminary data.</text>
</comment>
<dbReference type="PROSITE" id="PS51186">
    <property type="entry name" value="GNAT"/>
    <property type="match status" value="1"/>
</dbReference>
<proteinExistence type="predicted"/>
<evidence type="ECO:0000256" key="2">
    <source>
        <dbReference type="ARBA" id="ARBA00023315"/>
    </source>
</evidence>
<evidence type="ECO:0000259" key="3">
    <source>
        <dbReference type="PROSITE" id="PS51186"/>
    </source>
</evidence>
<feature type="domain" description="N-acetyltransferase" evidence="3">
    <location>
        <begin position="3"/>
        <end position="155"/>
    </location>
</feature>
<sequence>MTVTIAIETPLQDDVRGLVEELNAHLIPLSPLEFQFKMTVEQMAGADTTVFVARNAVGEAVGCGALKAISATEGEVKRMYTRPSVRGQRVGSALLAAITELARSKGISHLLLETGTGPGMSEAHRLYTNAGFTARGPFLDYPDSEWSAFFEKQIGQPAVA</sequence>
<dbReference type="PANTHER" id="PTHR43877:SF2">
    <property type="entry name" value="AMINOALKYLPHOSPHONATE N-ACETYLTRANSFERASE-RELATED"/>
    <property type="match status" value="1"/>
</dbReference>
<evidence type="ECO:0000313" key="5">
    <source>
        <dbReference type="Proteomes" id="UP000095463"/>
    </source>
</evidence>
<gene>
    <name evidence="4" type="ORF">VW23_003880</name>
</gene>
<dbReference type="CDD" id="cd04301">
    <property type="entry name" value="NAT_SF"/>
    <property type="match status" value="1"/>
</dbReference>
<accession>A0A1E5XJ21</accession>
<dbReference type="Pfam" id="PF13508">
    <property type="entry name" value="Acetyltransf_7"/>
    <property type="match status" value="1"/>
</dbReference>
<dbReference type="PANTHER" id="PTHR43877">
    <property type="entry name" value="AMINOALKYLPHOSPHONATE N-ACETYLTRANSFERASE-RELATED-RELATED"/>
    <property type="match status" value="1"/>
</dbReference>